<feature type="domain" description="IML1 N-terminal double psi beta-barrel" evidence="3">
    <location>
        <begin position="45"/>
        <end position="119"/>
    </location>
</feature>
<organism evidence="4">
    <name type="scientific">Spongospora subterranea</name>
    <dbReference type="NCBI Taxonomy" id="70186"/>
    <lineage>
        <taxon>Eukaryota</taxon>
        <taxon>Sar</taxon>
        <taxon>Rhizaria</taxon>
        <taxon>Endomyxa</taxon>
        <taxon>Phytomyxea</taxon>
        <taxon>Plasmodiophorida</taxon>
        <taxon>Plasmodiophoridae</taxon>
        <taxon>Spongospora</taxon>
    </lineage>
</organism>
<evidence type="ECO:0000256" key="1">
    <source>
        <dbReference type="SAM" id="MobiDB-lite"/>
    </source>
</evidence>
<dbReference type="GO" id="GO:1990130">
    <property type="term" value="C:GATOR1 complex"/>
    <property type="evidence" value="ECO:0007669"/>
    <property type="project" value="TreeGrafter"/>
</dbReference>
<evidence type="ECO:0000259" key="3">
    <source>
        <dbReference type="Pfam" id="PF23013"/>
    </source>
</evidence>
<dbReference type="GO" id="GO:1904262">
    <property type="term" value="P:negative regulation of TORC1 signaling"/>
    <property type="evidence" value="ECO:0007669"/>
    <property type="project" value="TreeGrafter"/>
</dbReference>
<dbReference type="InterPro" id="IPR048255">
    <property type="entry name" value="IML1_N"/>
</dbReference>
<evidence type="ECO:0000259" key="2">
    <source>
        <dbReference type="Pfam" id="PF12257"/>
    </source>
</evidence>
<dbReference type="EMBL" id="HACM01005075">
    <property type="protein sequence ID" value="CRZ05517.1"/>
    <property type="molecule type" value="Transcribed_RNA"/>
</dbReference>
<feature type="region of interest" description="Disordered" evidence="1">
    <location>
        <begin position="598"/>
        <end position="627"/>
    </location>
</feature>
<reference evidence="4" key="1">
    <citation type="submission" date="2015-04" db="EMBL/GenBank/DDBJ databases">
        <title>The genome sequence of the plant pathogenic Rhizarian Plasmodiophora brassicae reveals insights in its biotrophic life cycle and the origin of chitin synthesis.</title>
        <authorList>
            <person name="Schwelm A."/>
            <person name="Fogelqvist J."/>
            <person name="Knaust A."/>
            <person name="Julke S."/>
            <person name="Lilja T."/>
            <person name="Dhandapani V."/>
            <person name="Bonilla-Rosso G."/>
            <person name="Karlsson M."/>
            <person name="Shevchenko A."/>
            <person name="Choi S.R."/>
            <person name="Kim H.G."/>
            <person name="Park J.Y."/>
            <person name="Lim Y.P."/>
            <person name="Ludwig-Muller J."/>
            <person name="Dixelius C."/>
        </authorList>
    </citation>
    <scope>NUCLEOTIDE SEQUENCE</scope>
    <source>
        <tissue evidence="4">Potato root galls</tissue>
    </source>
</reference>
<dbReference type="PANTHER" id="PTHR13179:SF8">
    <property type="entry name" value="GATOR COMPLEX PROTEIN DEPDC5"/>
    <property type="match status" value="1"/>
</dbReference>
<evidence type="ECO:0000313" key="4">
    <source>
        <dbReference type="EMBL" id="CRZ05517.1"/>
    </source>
</evidence>
<proteinExistence type="predicted"/>
<feature type="compositionally biased region" description="Low complexity" evidence="1">
    <location>
        <begin position="615"/>
        <end position="627"/>
    </location>
</feature>
<name>A0A0H5QUS9_9EUKA</name>
<dbReference type="InterPro" id="IPR027244">
    <property type="entry name" value="IML1"/>
</dbReference>
<dbReference type="GO" id="GO:0010508">
    <property type="term" value="P:positive regulation of autophagy"/>
    <property type="evidence" value="ECO:0007669"/>
    <property type="project" value="TreeGrafter"/>
</dbReference>
<feature type="region of interest" description="Disordered" evidence="1">
    <location>
        <begin position="1"/>
        <end position="21"/>
    </location>
</feature>
<protein>
    <recommendedName>
        <fullName evidence="5">DEP domain-containing protein</fullName>
    </recommendedName>
</protein>
<dbReference type="Pfam" id="PF12257">
    <property type="entry name" value="IML1"/>
    <property type="match status" value="1"/>
</dbReference>
<dbReference type="GO" id="GO:0005096">
    <property type="term" value="F:GTPase activator activity"/>
    <property type="evidence" value="ECO:0007669"/>
    <property type="project" value="InterPro"/>
</dbReference>
<dbReference type="AlphaFoldDB" id="A0A0H5QUS9"/>
<accession>A0A0H5QUS9</accession>
<sequence>MTTSGQRRVGRWRQSGINSSANCPDGSLTYNRILVVHDDRYRGSTASSNDDLRVNPEFFQGLKQNDLVTISDVDRQNDNQLQIRITKMKPVKGNIQISIRKSIADLFELKNRGQVLVRVVPNSEAIMLDFVQLSFSEQYISRGDMWRFKQQVVGSCLYSNQSTTAMGIVARADELLVNGKAVMCGLITEATKFVYRSRSAKITWLIQLSQEMWHYGDDGQLYEENVVTGLFKFVFKEWQRLSVNHKLTIVLFGRTYFVPDDQHFTSWGKKTVVQPETLLADVSNVFQTDEQQRLYQDFYKLVIECETRRDWPSLRSLLMREINRFSQDLRWGTRDIATGLKGIPSSATDGNMLEAINLAINNYDRHFIDRDLYHTGQAVVVVTAGTGVWKVDKSLVELTKERMVDNGVGCDILSMVRPPLHAVPLFIFKQPDRNQTYLIADDWLDMKFWASANDLSWDVSQDEPGSRNRFVPIPLCRMFPSGIPPPQPSAEQVVVPITPFSSDCTEFVPSFYESYDQGVFSFAGSSRVPAFSDVLAPFPGLHQSGSFPTLNPQIISKVGVANSSASNSLERSESVFLPSPLVKTLSLSALQFNASKDNSISAGESPGDMIPRRWASPTSSPYSPASSMSMHKIRLSTSIENSDRTGRRQQTLFHVAPGQEANGRSILVESTSMDSLALPGSLNDCGNSSHIASSTQYQVFHATEQNPFSAHIPVIKIANNRRRWVHLFPKTDAPLTQLNMRSLCMPAILPLTTDYFPSPDELQNEFRNTVHTLSLIPNDHRYHDRAENLVSELITQRLTNDFQLMVSSSALLRSDEFSPSQQTVKFQLSLGRDHHQILLDRQADNIQVHRYFRHGNVSTDSQWDPQEQAAFPYRYFLWSDTSSSLVPTDGMIRANYDTPFNWNYADQLTAGHQDNMAGPSLKYRRIRFAIVPPLTMEEHVSHSQRLGNCLESLFGKSLADLGIGRRNRPILLGSFIPFDAGFVDGADRHQSFSVYYDTDIDPSACFHVEVRWMMATGVTISRWVTDQLKQSVKERSLSILQLPACHYVPTNRWFLPSVSCPFRAAALIPLVAPSLSILARTYLLRFRFVPDSFHNLPIQYIHVSGISVIRFVRGGLQWISHPKANSQDALAQFQLLEETMGILSVCHTTVIALVNEITDHDMFMPS</sequence>
<dbReference type="PANTHER" id="PTHR13179">
    <property type="entry name" value="DEP DOMAIN CONTAINING PROTEIN 5"/>
    <property type="match status" value="1"/>
</dbReference>
<evidence type="ECO:0008006" key="5">
    <source>
        <dbReference type="Google" id="ProtNLM"/>
    </source>
</evidence>
<feature type="domain" description="Vacuolar membrane-associated protein Iml1 N-terminal" evidence="2">
    <location>
        <begin position="131"/>
        <end position="428"/>
    </location>
</feature>
<dbReference type="InterPro" id="IPR055213">
    <property type="entry name" value="IML1_double_psi_beta_barrel"/>
</dbReference>
<dbReference type="Pfam" id="PF23013">
    <property type="entry name" value="IML1_N"/>
    <property type="match status" value="1"/>
</dbReference>